<evidence type="ECO:0000313" key="2">
    <source>
        <dbReference type="EMBL" id="KAK9146458.1"/>
    </source>
</evidence>
<dbReference type="Proteomes" id="UP001417504">
    <property type="component" value="Unassembled WGS sequence"/>
</dbReference>
<protein>
    <recommendedName>
        <fullName evidence="4">Arabinanase/levansucrase/invertase</fullName>
    </recommendedName>
</protein>
<feature type="compositionally biased region" description="Low complexity" evidence="1">
    <location>
        <begin position="80"/>
        <end position="96"/>
    </location>
</feature>
<organism evidence="2 3">
    <name type="scientific">Stephania japonica</name>
    <dbReference type="NCBI Taxonomy" id="461633"/>
    <lineage>
        <taxon>Eukaryota</taxon>
        <taxon>Viridiplantae</taxon>
        <taxon>Streptophyta</taxon>
        <taxon>Embryophyta</taxon>
        <taxon>Tracheophyta</taxon>
        <taxon>Spermatophyta</taxon>
        <taxon>Magnoliopsida</taxon>
        <taxon>Ranunculales</taxon>
        <taxon>Menispermaceae</taxon>
        <taxon>Menispermoideae</taxon>
        <taxon>Cissampelideae</taxon>
        <taxon>Stephania</taxon>
    </lineage>
</organism>
<accession>A0AAP0K5P2</accession>
<dbReference type="SUPFAM" id="SSF75005">
    <property type="entry name" value="Arabinanase/levansucrase/invertase"/>
    <property type="match status" value="1"/>
</dbReference>
<gene>
    <name evidence="2" type="ORF">Sjap_006361</name>
</gene>
<dbReference type="PANTHER" id="PTHR35279:SF1">
    <property type="entry name" value="ARABINANASE_LEVANSUCRASE_INVERTASE"/>
    <property type="match status" value="1"/>
</dbReference>
<comment type="caution">
    <text evidence="2">The sequence shown here is derived from an EMBL/GenBank/DDBJ whole genome shotgun (WGS) entry which is preliminary data.</text>
</comment>
<dbReference type="Gene3D" id="2.115.10.20">
    <property type="entry name" value="Glycosyl hydrolase domain, family 43"/>
    <property type="match status" value="2"/>
</dbReference>
<feature type="compositionally biased region" description="Polar residues" evidence="1">
    <location>
        <begin position="43"/>
        <end position="55"/>
    </location>
</feature>
<evidence type="ECO:0000256" key="1">
    <source>
        <dbReference type="SAM" id="MobiDB-lite"/>
    </source>
</evidence>
<feature type="compositionally biased region" description="Low complexity" evidence="1">
    <location>
        <begin position="56"/>
        <end position="68"/>
    </location>
</feature>
<dbReference type="EMBL" id="JBBNAE010000002">
    <property type="protein sequence ID" value="KAK9146458.1"/>
    <property type="molecule type" value="Genomic_DNA"/>
</dbReference>
<evidence type="ECO:0008006" key="4">
    <source>
        <dbReference type="Google" id="ProtNLM"/>
    </source>
</evidence>
<dbReference type="PANTHER" id="PTHR35279">
    <property type="match status" value="1"/>
</dbReference>
<proteinExistence type="predicted"/>
<dbReference type="AlphaFoldDB" id="A0AAP0K5P2"/>
<keyword evidence="3" id="KW-1185">Reference proteome</keyword>
<reference evidence="2 3" key="1">
    <citation type="submission" date="2024-01" db="EMBL/GenBank/DDBJ databases">
        <title>Genome assemblies of Stephania.</title>
        <authorList>
            <person name="Yang L."/>
        </authorList>
    </citation>
    <scope>NUCLEOTIDE SEQUENCE [LARGE SCALE GENOMIC DNA]</scope>
    <source>
        <strain evidence="2">QJT</strain>
        <tissue evidence="2">Leaf</tissue>
    </source>
</reference>
<dbReference type="InterPro" id="IPR023296">
    <property type="entry name" value="Glyco_hydro_beta-prop_sf"/>
</dbReference>
<name>A0AAP0K5P2_9MAGN</name>
<evidence type="ECO:0000313" key="3">
    <source>
        <dbReference type="Proteomes" id="UP001417504"/>
    </source>
</evidence>
<sequence length="480" mass="51879">MDTATRAAAAANVLASLTNPPSALISPHRPSPTLSFAAKRNHTTTTLCSTKPNIGSTNNNNNSNTNENPTLEPHSPPPISSQFSTNPSNPSSPISSLSTTGLVFDLGAEQSSWDCREIGRPVVKRFVSDDEERWYMWYYGSSSVDGGRDSIGIAASSNGIHWERGRGAVRSSGDAGMVMSCSKDWWAFDVESIRPSEVVVMSSAKVRSSTAVYWLYYTGYSSEKVVVCEAHKALISNPDRGSVGGEDYGCVLRSLPGLAISQDGRHWARIEGEHHSGALFDVGSKSNKEWDSLFVASPQVVFHTSGDLRMYYHSFDEQTGLFSIGIARSRDGIRWVKLGKIDFVGSPSSREGCFDEFGGLNANVVRKGKDGEYVMAYEGVGVNGERSIGLAVSSDGLGDWRRYGEGPVLKPDQCSSDGDRWDGCGVGSPCLVQMDGQPNDEWRLYYRGVGKGGRSGIGMAVSVCEGGEIGSFQRWTGFHL</sequence>
<feature type="region of interest" description="Disordered" evidence="1">
    <location>
        <begin position="19"/>
        <end position="96"/>
    </location>
</feature>